<comment type="caution">
    <text evidence="1">The sequence shown here is derived from an EMBL/GenBank/DDBJ whole genome shotgun (WGS) entry which is preliminary data.</text>
</comment>
<dbReference type="Proteomes" id="UP000886523">
    <property type="component" value="Unassembled WGS sequence"/>
</dbReference>
<dbReference type="AlphaFoldDB" id="A0A9P6DUT1"/>
<sequence>MVLSYTETISTIPITNFLLAACSAQVPLLEGARLTENRRVPFTMREAVCLSKGKVNKDVQLRMMRYCGVGIIP</sequence>
<protein>
    <submittedName>
        <fullName evidence="1">Uncharacterized protein</fullName>
    </submittedName>
</protein>
<dbReference type="EMBL" id="MU128993">
    <property type="protein sequence ID" value="KAF9511973.1"/>
    <property type="molecule type" value="Genomic_DNA"/>
</dbReference>
<reference evidence="1" key="1">
    <citation type="journal article" date="2020" name="Nat. Commun.">
        <title>Large-scale genome sequencing of mycorrhizal fungi provides insights into the early evolution of symbiotic traits.</title>
        <authorList>
            <person name="Miyauchi S."/>
            <person name="Kiss E."/>
            <person name="Kuo A."/>
            <person name="Drula E."/>
            <person name="Kohler A."/>
            <person name="Sanchez-Garcia M."/>
            <person name="Morin E."/>
            <person name="Andreopoulos B."/>
            <person name="Barry K.W."/>
            <person name="Bonito G."/>
            <person name="Buee M."/>
            <person name="Carver A."/>
            <person name="Chen C."/>
            <person name="Cichocki N."/>
            <person name="Clum A."/>
            <person name="Culley D."/>
            <person name="Crous P.W."/>
            <person name="Fauchery L."/>
            <person name="Girlanda M."/>
            <person name="Hayes R.D."/>
            <person name="Keri Z."/>
            <person name="LaButti K."/>
            <person name="Lipzen A."/>
            <person name="Lombard V."/>
            <person name="Magnuson J."/>
            <person name="Maillard F."/>
            <person name="Murat C."/>
            <person name="Nolan M."/>
            <person name="Ohm R.A."/>
            <person name="Pangilinan J."/>
            <person name="Pereira M.F."/>
            <person name="Perotto S."/>
            <person name="Peter M."/>
            <person name="Pfister S."/>
            <person name="Riley R."/>
            <person name="Sitrit Y."/>
            <person name="Stielow J.B."/>
            <person name="Szollosi G."/>
            <person name="Zifcakova L."/>
            <person name="Stursova M."/>
            <person name="Spatafora J.W."/>
            <person name="Tedersoo L."/>
            <person name="Vaario L.M."/>
            <person name="Yamada A."/>
            <person name="Yan M."/>
            <person name="Wang P."/>
            <person name="Xu J."/>
            <person name="Bruns T."/>
            <person name="Baldrian P."/>
            <person name="Vilgalys R."/>
            <person name="Dunand C."/>
            <person name="Henrissat B."/>
            <person name="Grigoriev I.V."/>
            <person name="Hibbett D."/>
            <person name="Nagy L.G."/>
            <person name="Martin F.M."/>
        </authorList>
    </citation>
    <scope>NUCLEOTIDE SEQUENCE</scope>
    <source>
        <strain evidence="1">UP504</strain>
    </source>
</reference>
<name>A0A9P6DUT1_9AGAM</name>
<accession>A0A9P6DUT1</accession>
<organism evidence="1 2">
    <name type="scientific">Hydnum rufescens UP504</name>
    <dbReference type="NCBI Taxonomy" id="1448309"/>
    <lineage>
        <taxon>Eukaryota</taxon>
        <taxon>Fungi</taxon>
        <taxon>Dikarya</taxon>
        <taxon>Basidiomycota</taxon>
        <taxon>Agaricomycotina</taxon>
        <taxon>Agaricomycetes</taxon>
        <taxon>Cantharellales</taxon>
        <taxon>Hydnaceae</taxon>
        <taxon>Hydnum</taxon>
    </lineage>
</organism>
<proteinExistence type="predicted"/>
<keyword evidence="2" id="KW-1185">Reference proteome</keyword>
<evidence type="ECO:0000313" key="2">
    <source>
        <dbReference type="Proteomes" id="UP000886523"/>
    </source>
</evidence>
<evidence type="ECO:0000313" key="1">
    <source>
        <dbReference type="EMBL" id="KAF9511973.1"/>
    </source>
</evidence>
<gene>
    <name evidence="1" type="ORF">BS47DRAFT_1128045</name>
</gene>